<evidence type="ECO:0000313" key="3">
    <source>
        <dbReference type="EMBL" id="PYF06491.1"/>
    </source>
</evidence>
<proteinExistence type="predicted"/>
<dbReference type="InterPro" id="IPR003675">
    <property type="entry name" value="Rce1/LyrA-like_dom"/>
</dbReference>
<keyword evidence="1" id="KW-0812">Transmembrane</keyword>
<evidence type="ECO:0000259" key="2">
    <source>
        <dbReference type="Pfam" id="PF02517"/>
    </source>
</evidence>
<feature type="transmembrane region" description="Helical" evidence="1">
    <location>
        <begin position="7"/>
        <end position="25"/>
    </location>
</feature>
<dbReference type="AlphaFoldDB" id="A0A318TNM0"/>
<reference evidence="3 4" key="1">
    <citation type="submission" date="2018-06" db="EMBL/GenBank/DDBJ databases">
        <title>Genomic Encyclopedia of Archaeal and Bacterial Type Strains, Phase II (KMG-II): from individual species to whole genera.</title>
        <authorList>
            <person name="Goeker M."/>
        </authorList>
    </citation>
    <scope>NUCLEOTIDE SEQUENCE [LARGE SCALE GENOMIC DNA]</scope>
    <source>
        <strain evidence="3 4">KACC 16626</strain>
    </source>
</reference>
<feature type="transmembrane region" description="Helical" evidence="1">
    <location>
        <begin position="135"/>
        <end position="152"/>
    </location>
</feature>
<feature type="transmembrane region" description="Helical" evidence="1">
    <location>
        <begin position="182"/>
        <end position="202"/>
    </location>
</feature>
<keyword evidence="4" id="KW-1185">Reference proteome</keyword>
<organism evidence="3 4">
    <name type="scientific">Ureibacillus chungkukjangi</name>
    <dbReference type="NCBI Taxonomy" id="1202712"/>
    <lineage>
        <taxon>Bacteria</taxon>
        <taxon>Bacillati</taxon>
        <taxon>Bacillota</taxon>
        <taxon>Bacilli</taxon>
        <taxon>Bacillales</taxon>
        <taxon>Caryophanaceae</taxon>
        <taxon>Ureibacillus</taxon>
    </lineage>
</organism>
<name>A0A318TNM0_9BACL</name>
<protein>
    <recommendedName>
        <fullName evidence="2">CAAX prenyl protease 2/Lysostaphin resistance protein A-like domain-containing protein</fullName>
    </recommendedName>
</protein>
<dbReference type="EMBL" id="QJTJ01000009">
    <property type="protein sequence ID" value="PYF06491.1"/>
    <property type="molecule type" value="Genomic_DNA"/>
</dbReference>
<evidence type="ECO:0000313" key="4">
    <source>
        <dbReference type="Proteomes" id="UP000247416"/>
    </source>
</evidence>
<keyword evidence="1" id="KW-1133">Transmembrane helix</keyword>
<gene>
    <name evidence="3" type="ORF">BJ095_10961</name>
</gene>
<feature type="transmembrane region" description="Helical" evidence="1">
    <location>
        <begin position="158"/>
        <end position="175"/>
    </location>
</feature>
<keyword evidence="1" id="KW-0472">Membrane</keyword>
<feature type="transmembrane region" description="Helical" evidence="1">
    <location>
        <begin position="61"/>
        <end position="83"/>
    </location>
</feature>
<dbReference type="GO" id="GO:0004175">
    <property type="term" value="F:endopeptidase activity"/>
    <property type="evidence" value="ECO:0007669"/>
    <property type="project" value="UniProtKB-ARBA"/>
</dbReference>
<feature type="transmembrane region" description="Helical" evidence="1">
    <location>
        <begin position="103"/>
        <end position="123"/>
    </location>
</feature>
<dbReference type="Pfam" id="PF02517">
    <property type="entry name" value="Rce1-like"/>
    <property type="match status" value="1"/>
</dbReference>
<feature type="transmembrane region" description="Helical" evidence="1">
    <location>
        <begin position="31"/>
        <end position="49"/>
    </location>
</feature>
<dbReference type="Proteomes" id="UP000247416">
    <property type="component" value="Unassembled WGS sequence"/>
</dbReference>
<feature type="domain" description="CAAX prenyl protease 2/Lysostaphin resistance protein A-like" evidence="2">
    <location>
        <begin position="106"/>
        <end position="190"/>
    </location>
</feature>
<dbReference type="GO" id="GO:0080120">
    <property type="term" value="P:CAAX-box protein maturation"/>
    <property type="evidence" value="ECO:0007669"/>
    <property type="project" value="UniProtKB-ARBA"/>
</dbReference>
<dbReference type="OrthoDB" id="1903300at2"/>
<accession>A0A318TNM0</accession>
<evidence type="ECO:0000256" key="1">
    <source>
        <dbReference type="SAM" id="Phobius"/>
    </source>
</evidence>
<dbReference type="RefSeq" id="WP_107934978.1">
    <property type="nucleotide sequence ID" value="NZ_PYWJ01000013.1"/>
</dbReference>
<comment type="caution">
    <text evidence="3">The sequence shown here is derived from an EMBL/GenBank/DDBJ whole genome shotgun (WGS) entry which is preliminary data.</text>
</comment>
<sequence length="203" mass="23183">MEKSKQFVGLLLSLIFIYVMLYITFKEVNIFWYLYTFTLLVGIAIAIVYGKFMDEVSTWQYIIYGIGYGTILYGIVRLGYLLITKVDSGAQIAITRFLEAYGPANIGHFLLLVFIIVLGEELFWRGYVQQYLKKWVSSSMAVIITSVLFALSVAISGFWLGVVAAFVAGLIWGFLYEWKKSLPLIIVSHEVFILLLFMILPLH</sequence>